<accession>A0ABW3U149</accession>
<reference evidence="3" key="1">
    <citation type="journal article" date="2019" name="Int. J. Syst. Evol. Microbiol.">
        <title>The Global Catalogue of Microorganisms (GCM) 10K type strain sequencing project: providing services to taxonomists for standard genome sequencing and annotation.</title>
        <authorList>
            <consortium name="The Broad Institute Genomics Platform"/>
            <consortium name="The Broad Institute Genome Sequencing Center for Infectious Disease"/>
            <person name="Wu L."/>
            <person name="Ma J."/>
        </authorList>
    </citation>
    <scope>NUCLEOTIDE SEQUENCE [LARGE SCALE GENOMIC DNA]</scope>
    <source>
        <strain evidence="3">CCUG 53915</strain>
    </source>
</reference>
<comment type="caution">
    <text evidence="2">The sequence shown here is derived from an EMBL/GenBank/DDBJ whole genome shotgun (WGS) entry which is preliminary data.</text>
</comment>
<dbReference type="Proteomes" id="UP001597231">
    <property type="component" value="Unassembled WGS sequence"/>
</dbReference>
<name>A0ABW3U149_9BACL</name>
<dbReference type="EMBL" id="JBHTLT010000130">
    <property type="protein sequence ID" value="MFD1206816.1"/>
    <property type="molecule type" value="Genomic_DNA"/>
</dbReference>
<sequence>MFMWDIWPVPIGIVIIVIGAVCFFSVRSYNRMKVVLNERDQNVPDNVEDHPFTMNPILWVIGIAALFILFVIFYYWASSL</sequence>
<organism evidence="2 3">
    <name type="scientific">Sporosarcina contaminans</name>
    <dbReference type="NCBI Taxonomy" id="633403"/>
    <lineage>
        <taxon>Bacteria</taxon>
        <taxon>Bacillati</taxon>
        <taxon>Bacillota</taxon>
        <taxon>Bacilli</taxon>
        <taxon>Bacillales</taxon>
        <taxon>Caryophanaceae</taxon>
        <taxon>Sporosarcina</taxon>
    </lineage>
</organism>
<evidence type="ECO:0008006" key="4">
    <source>
        <dbReference type="Google" id="ProtNLM"/>
    </source>
</evidence>
<evidence type="ECO:0000313" key="3">
    <source>
        <dbReference type="Proteomes" id="UP001597231"/>
    </source>
</evidence>
<gene>
    <name evidence="2" type="ORF">ACFQ38_17100</name>
</gene>
<keyword evidence="1" id="KW-1133">Transmembrane helix</keyword>
<keyword evidence="3" id="KW-1185">Reference proteome</keyword>
<evidence type="ECO:0000256" key="1">
    <source>
        <dbReference type="SAM" id="Phobius"/>
    </source>
</evidence>
<dbReference type="RefSeq" id="WP_381482457.1">
    <property type="nucleotide sequence ID" value="NZ_JBHTLT010000130.1"/>
</dbReference>
<keyword evidence="1" id="KW-0812">Transmembrane</keyword>
<feature type="transmembrane region" description="Helical" evidence="1">
    <location>
        <begin position="57"/>
        <end position="77"/>
    </location>
</feature>
<feature type="transmembrane region" description="Helical" evidence="1">
    <location>
        <begin position="6"/>
        <end position="26"/>
    </location>
</feature>
<protein>
    <recommendedName>
        <fullName evidence="4">Short-chain dehydrogenase</fullName>
    </recommendedName>
</protein>
<proteinExistence type="predicted"/>
<keyword evidence="1" id="KW-0472">Membrane</keyword>
<evidence type="ECO:0000313" key="2">
    <source>
        <dbReference type="EMBL" id="MFD1206816.1"/>
    </source>
</evidence>